<name>A0A2V4NBC2_9ACTN</name>
<reference evidence="2 3" key="1">
    <citation type="submission" date="2018-03" db="EMBL/GenBank/DDBJ databases">
        <title>Bioinformatic expansion and discovery of thiopeptide antibiotics.</title>
        <authorList>
            <person name="Schwalen C.J."/>
            <person name="Hudson G.A."/>
            <person name="Mitchell D.A."/>
        </authorList>
    </citation>
    <scope>NUCLEOTIDE SEQUENCE [LARGE SCALE GENOMIC DNA]</scope>
    <source>
        <strain evidence="2 3">ATCC 21389</strain>
    </source>
</reference>
<sequence>MTNAPLPRISCVILCHNYGRYLDRAITSCLEQEPGNYTLHEILVIDDGSTDDTPEICRRHQDHVRIVRRPQRGFAQTLTDAVLLAEGDWIAPLDADDWFHPAKLRTCADAIAPDRLLIDHWETVVGVDGRPLLPEPHPGGNTSTLLVHRDAARSLLPVTNEIHFHALREAGHGHTLTEPLVNYRLHPASMTDRTLNGSSQHYRADVCVDLADRLIALTASPPTWATAAALRRISRRYRARAAGHRVEAHLQQGQRLRTLRPLVAMLHHSLRSRAPLSAWLRSLWSVARDRPLAPPPPTSTTAPASAVLHIATEAHGN</sequence>
<dbReference type="Gene3D" id="3.90.550.10">
    <property type="entry name" value="Spore Coat Polysaccharide Biosynthesis Protein SpsA, Chain A"/>
    <property type="match status" value="1"/>
</dbReference>
<comment type="caution">
    <text evidence="2">The sequence shown here is derived from an EMBL/GenBank/DDBJ whole genome shotgun (WGS) entry which is preliminary data.</text>
</comment>
<dbReference type="PANTHER" id="PTHR43685">
    <property type="entry name" value="GLYCOSYLTRANSFERASE"/>
    <property type="match status" value="1"/>
</dbReference>
<evidence type="ECO:0000313" key="3">
    <source>
        <dbReference type="Proteomes" id="UP000248039"/>
    </source>
</evidence>
<evidence type="ECO:0000259" key="1">
    <source>
        <dbReference type="Pfam" id="PF00535"/>
    </source>
</evidence>
<dbReference type="Pfam" id="PF00535">
    <property type="entry name" value="Glycos_transf_2"/>
    <property type="match status" value="1"/>
</dbReference>
<dbReference type="InterPro" id="IPR050834">
    <property type="entry name" value="Glycosyltransf_2"/>
</dbReference>
<dbReference type="InterPro" id="IPR029044">
    <property type="entry name" value="Nucleotide-diphossugar_trans"/>
</dbReference>
<dbReference type="AlphaFoldDB" id="A0A2V4NBC2"/>
<organism evidence="2 3">
    <name type="scientific">Streptomyces tateyamensis</name>
    <dbReference type="NCBI Taxonomy" id="565073"/>
    <lineage>
        <taxon>Bacteria</taxon>
        <taxon>Bacillati</taxon>
        <taxon>Actinomycetota</taxon>
        <taxon>Actinomycetes</taxon>
        <taxon>Kitasatosporales</taxon>
        <taxon>Streptomycetaceae</taxon>
        <taxon>Streptomyces</taxon>
    </lineage>
</organism>
<dbReference type="OrthoDB" id="4547437at2"/>
<dbReference type="InterPro" id="IPR001173">
    <property type="entry name" value="Glyco_trans_2-like"/>
</dbReference>
<dbReference type="SUPFAM" id="SSF53448">
    <property type="entry name" value="Nucleotide-diphospho-sugar transferases"/>
    <property type="match status" value="1"/>
</dbReference>
<dbReference type="RefSeq" id="WP_110671067.1">
    <property type="nucleotide sequence ID" value="NZ_PYBW01000068.1"/>
</dbReference>
<dbReference type="PANTHER" id="PTHR43685:SF11">
    <property type="entry name" value="GLYCOSYLTRANSFERASE TAGX-RELATED"/>
    <property type="match status" value="1"/>
</dbReference>
<protein>
    <recommendedName>
        <fullName evidence="1">Glycosyltransferase 2-like domain-containing protein</fullName>
    </recommendedName>
</protein>
<evidence type="ECO:0000313" key="2">
    <source>
        <dbReference type="EMBL" id="PYC77342.1"/>
    </source>
</evidence>
<keyword evidence="3" id="KW-1185">Reference proteome</keyword>
<feature type="domain" description="Glycosyltransferase 2-like" evidence="1">
    <location>
        <begin position="10"/>
        <end position="115"/>
    </location>
</feature>
<proteinExistence type="predicted"/>
<accession>A0A2V4NBC2</accession>
<dbReference type="EMBL" id="PYBW01000068">
    <property type="protein sequence ID" value="PYC77342.1"/>
    <property type="molecule type" value="Genomic_DNA"/>
</dbReference>
<dbReference type="Proteomes" id="UP000248039">
    <property type="component" value="Unassembled WGS sequence"/>
</dbReference>
<dbReference type="CDD" id="cd00761">
    <property type="entry name" value="Glyco_tranf_GTA_type"/>
    <property type="match status" value="1"/>
</dbReference>
<gene>
    <name evidence="2" type="ORF">C7C46_19070</name>
</gene>